<feature type="non-terminal residue" evidence="1">
    <location>
        <position position="139"/>
    </location>
</feature>
<dbReference type="AlphaFoldDB" id="A0A060C1T6"/>
<name>A0A060C1T6_9NOST</name>
<protein>
    <submittedName>
        <fullName evidence="1">CAZy families GT35 protein</fullName>
    </submittedName>
</protein>
<dbReference type="InterPro" id="IPR052182">
    <property type="entry name" value="Glycogen/Maltodextrin_Phosph"/>
</dbReference>
<dbReference type="EMBL" id="KF119712">
    <property type="protein sequence ID" value="AIA86980.1"/>
    <property type="molecule type" value="Genomic_DNA"/>
</dbReference>
<dbReference type="SUPFAM" id="SSF53756">
    <property type="entry name" value="UDP-Glycosyltransferase/glycogen phosphorylase"/>
    <property type="match status" value="1"/>
</dbReference>
<sequence>MSKKLNKFAAGFDEYMAAELPETGTKIAYLCAEYGVHNSLPNYSGGLGILAGDHLKSSSDLNVPLSAVGAALSLRIFFARTSRTTVGRKNVITMFFESDLAVTPVLDEKGERIKVTVHIRGRVVHIQAWRAKVGRISLF</sequence>
<reference evidence="1" key="1">
    <citation type="journal article" date="2013" name="Environ. Microbiol.">
        <title>Seasonally variable intestinal metagenomes of the red palm weevil (Rhynchophorus ferrugineus).</title>
        <authorList>
            <person name="Jia S."/>
            <person name="Zhang X."/>
            <person name="Zhang G."/>
            <person name="Yin A."/>
            <person name="Zhang S."/>
            <person name="Li F."/>
            <person name="Wang L."/>
            <person name="Zhao D."/>
            <person name="Yun Q."/>
            <person name="Tala"/>
            <person name="Wang J."/>
            <person name="Sun G."/>
            <person name="Baabdullah M."/>
            <person name="Yu X."/>
            <person name="Hu S."/>
            <person name="Al-Mssallem I.S."/>
            <person name="Yu J."/>
        </authorList>
    </citation>
    <scope>NUCLEOTIDE SEQUENCE</scope>
</reference>
<evidence type="ECO:0000313" key="1">
    <source>
        <dbReference type="EMBL" id="AIA86980.1"/>
    </source>
</evidence>
<proteinExistence type="predicted"/>
<accession>A0A060C1T6</accession>
<dbReference type="Gene3D" id="3.40.50.2000">
    <property type="entry name" value="Glycogen Phosphorylase B"/>
    <property type="match status" value="1"/>
</dbReference>
<dbReference type="PANTHER" id="PTHR42655:SF1">
    <property type="entry name" value="GLYCOGEN PHOSPHORYLASE"/>
    <property type="match status" value="1"/>
</dbReference>
<dbReference type="PANTHER" id="PTHR42655">
    <property type="entry name" value="GLYCOGEN PHOSPHORYLASE"/>
    <property type="match status" value="1"/>
</dbReference>
<organism evidence="1">
    <name type="scientific">uncultured Anabaena sp</name>
    <dbReference type="NCBI Taxonomy" id="332970"/>
    <lineage>
        <taxon>Bacteria</taxon>
        <taxon>Bacillati</taxon>
        <taxon>Cyanobacteriota</taxon>
        <taxon>Cyanophyceae</taxon>
        <taxon>Nostocales</taxon>
        <taxon>Nostocaceae</taxon>
        <taxon>Anabaena</taxon>
        <taxon>environmental samples</taxon>
    </lineage>
</organism>